<dbReference type="EMBL" id="BONZ01000055">
    <property type="protein sequence ID" value="GIH17444.1"/>
    <property type="molecule type" value="Genomic_DNA"/>
</dbReference>
<keyword evidence="2" id="KW-1185">Reference proteome</keyword>
<evidence type="ECO:0000313" key="1">
    <source>
        <dbReference type="EMBL" id="GIH17444.1"/>
    </source>
</evidence>
<comment type="caution">
    <text evidence="1">The sequence shown here is derived from an EMBL/GenBank/DDBJ whole genome shotgun (WGS) entry which is preliminary data.</text>
</comment>
<dbReference type="AlphaFoldDB" id="A0A8J3QW35"/>
<name>A0A8J3QW35_9ACTN</name>
<gene>
    <name evidence="1" type="ORF">Raf01_56160</name>
</gene>
<dbReference type="Proteomes" id="UP000642748">
    <property type="component" value="Unassembled WGS sequence"/>
</dbReference>
<organism evidence="1 2">
    <name type="scientific">Rugosimonospora africana</name>
    <dbReference type="NCBI Taxonomy" id="556532"/>
    <lineage>
        <taxon>Bacteria</taxon>
        <taxon>Bacillati</taxon>
        <taxon>Actinomycetota</taxon>
        <taxon>Actinomycetes</taxon>
        <taxon>Micromonosporales</taxon>
        <taxon>Micromonosporaceae</taxon>
        <taxon>Rugosimonospora</taxon>
    </lineage>
</organism>
<dbReference type="RefSeq" id="WP_203921002.1">
    <property type="nucleotide sequence ID" value="NZ_BONZ01000055.1"/>
</dbReference>
<evidence type="ECO:0000313" key="2">
    <source>
        <dbReference type="Proteomes" id="UP000642748"/>
    </source>
</evidence>
<sequence>MSWTEGADGGFVPSPELVAALFVLGGAPLERVPWWATHWLVIGHDGQVLRDLAGRDDTDVAAVAELLPAALAEMSVALPATATAAAALVFHHLARQCLSAGAGERWVVRRVDEVVTHAGRSPEVLGLPLGHLSGIDDAWWGGSGPPVADLRAAVRAACAVQLAQR</sequence>
<protein>
    <submittedName>
        <fullName evidence="1">Uncharacterized protein</fullName>
    </submittedName>
</protein>
<reference evidence="1" key="1">
    <citation type="submission" date="2021-01" db="EMBL/GenBank/DDBJ databases">
        <title>Whole genome shotgun sequence of Rugosimonospora africana NBRC 104875.</title>
        <authorList>
            <person name="Komaki H."/>
            <person name="Tamura T."/>
        </authorList>
    </citation>
    <scope>NUCLEOTIDE SEQUENCE</scope>
    <source>
        <strain evidence="1">NBRC 104875</strain>
    </source>
</reference>
<accession>A0A8J3QW35</accession>
<proteinExistence type="predicted"/>